<dbReference type="Proteomes" id="UP000664628">
    <property type="component" value="Unassembled WGS sequence"/>
</dbReference>
<reference evidence="2 3" key="1">
    <citation type="submission" date="2021-03" db="EMBL/GenBank/DDBJ databases">
        <title>Fibrella sp. HMF5405 genome sequencing and assembly.</title>
        <authorList>
            <person name="Kang H."/>
            <person name="Kim H."/>
            <person name="Bae S."/>
            <person name="Joh K."/>
        </authorList>
    </citation>
    <scope>NUCLEOTIDE SEQUENCE [LARGE SCALE GENOMIC DNA]</scope>
    <source>
        <strain evidence="2 3">HMF5405</strain>
    </source>
</reference>
<accession>A0ABS3JAI6</accession>
<evidence type="ECO:0000256" key="1">
    <source>
        <dbReference type="SAM" id="SignalP"/>
    </source>
</evidence>
<keyword evidence="1" id="KW-0732">Signal</keyword>
<organism evidence="2 3">
    <name type="scientific">Fibrella forsythiae</name>
    <dbReference type="NCBI Taxonomy" id="2817061"/>
    <lineage>
        <taxon>Bacteria</taxon>
        <taxon>Pseudomonadati</taxon>
        <taxon>Bacteroidota</taxon>
        <taxon>Cytophagia</taxon>
        <taxon>Cytophagales</taxon>
        <taxon>Spirosomataceae</taxon>
        <taxon>Fibrella</taxon>
    </lineage>
</organism>
<protein>
    <submittedName>
        <fullName evidence="2">Uncharacterized protein</fullName>
    </submittedName>
</protein>
<proteinExistence type="predicted"/>
<sequence length="170" mass="18875">MSAKYYTVLLLFLTSLAFAESDTLGVGQVVPLLIKQTPNMGIDSVLVSRYDLAKLEFARQTLLTLDFTDTDELISVLKEQAALSMAGREQLINLTSTRLRTLQDSITRQDARIQKLGTLLQHAIGHVNDAGTMLEQTNSSIKTARRKMWWERIGYGLLGTTLGFFGGSTF</sequence>
<gene>
    <name evidence="2" type="ORF">J2I46_00365</name>
</gene>
<keyword evidence="3" id="KW-1185">Reference proteome</keyword>
<name>A0ABS3JAI6_9BACT</name>
<dbReference type="EMBL" id="JAFMYW010000001">
    <property type="protein sequence ID" value="MBO0947016.1"/>
    <property type="molecule type" value="Genomic_DNA"/>
</dbReference>
<evidence type="ECO:0000313" key="2">
    <source>
        <dbReference type="EMBL" id="MBO0947016.1"/>
    </source>
</evidence>
<feature type="chain" id="PRO_5046897304" evidence="1">
    <location>
        <begin position="20"/>
        <end position="170"/>
    </location>
</feature>
<dbReference type="RefSeq" id="WP_207326943.1">
    <property type="nucleotide sequence ID" value="NZ_JAFMYW010000001.1"/>
</dbReference>
<evidence type="ECO:0000313" key="3">
    <source>
        <dbReference type="Proteomes" id="UP000664628"/>
    </source>
</evidence>
<comment type="caution">
    <text evidence="2">The sequence shown here is derived from an EMBL/GenBank/DDBJ whole genome shotgun (WGS) entry which is preliminary data.</text>
</comment>
<feature type="signal peptide" evidence="1">
    <location>
        <begin position="1"/>
        <end position="19"/>
    </location>
</feature>